<keyword evidence="2" id="KW-1133">Transmembrane helix</keyword>
<feature type="compositionally biased region" description="Polar residues" evidence="1">
    <location>
        <begin position="135"/>
        <end position="165"/>
    </location>
</feature>
<dbReference type="Proteomes" id="UP000199459">
    <property type="component" value="Unassembled WGS sequence"/>
</dbReference>
<evidence type="ECO:0000256" key="2">
    <source>
        <dbReference type="SAM" id="Phobius"/>
    </source>
</evidence>
<feature type="region of interest" description="Disordered" evidence="1">
    <location>
        <begin position="115"/>
        <end position="165"/>
    </location>
</feature>
<gene>
    <name evidence="3" type="ORF">SAMN05216325_11447</name>
</gene>
<dbReference type="AlphaFoldDB" id="A0A1H8FRR6"/>
<sequence length="165" mass="18947">MCKPGRTDKRIMGDLLTMSMKKWTDEELISTRDKLEELSKRYQKAGNKMWHFTAFLGAFAVSTGIAFIFFDGVDVLNVLLIVMGSLTCLAWYKGEKRRQDNINFLNEINSELKHRAKRADKSKTKNEEIEKSKKQIQTDQTAQSETQETDVDSNVTDVSSQKNDK</sequence>
<accession>A0A1H8FRR6</accession>
<proteinExistence type="predicted"/>
<organism evidence="3 4">
    <name type="scientific">Nitrosomonas marina</name>
    <dbReference type="NCBI Taxonomy" id="917"/>
    <lineage>
        <taxon>Bacteria</taxon>
        <taxon>Pseudomonadati</taxon>
        <taxon>Pseudomonadota</taxon>
        <taxon>Betaproteobacteria</taxon>
        <taxon>Nitrosomonadales</taxon>
        <taxon>Nitrosomonadaceae</taxon>
        <taxon>Nitrosomonas</taxon>
    </lineage>
</organism>
<reference evidence="3 4" key="1">
    <citation type="submission" date="2016-10" db="EMBL/GenBank/DDBJ databases">
        <authorList>
            <person name="de Groot N.N."/>
        </authorList>
    </citation>
    <scope>NUCLEOTIDE SEQUENCE [LARGE SCALE GENOMIC DNA]</scope>
    <source>
        <strain evidence="3 4">Nm22</strain>
    </source>
</reference>
<dbReference type="EMBL" id="FOCP01000014">
    <property type="protein sequence ID" value="SEN34224.1"/>
    <property type="molecule type" value="Genomic_DNA"/>
</dbReference>
<keyword evidence="2" id="KW-0812">Transmembrane</keyword>
<keyword evidence="2" id="KW-0472">Membrane</keyword>
<feature type="transmembrane region" description="Helical" evidence="2">
    <location>
        <begin position="49"/>
        <end position="69"/>
    </location>
</feature>
<feature type="compositionally biased region" description="Basic and acidic residues" evidence="1">
    <location>
        <begin position="119"/>
        <end position="133"/>
    </location>
</feature>
<feature type="transmembrane region" description="Helical" evidence="2">
    <location>
        <begin position="75"/>
        <end position="92"/>
    </location>
</feature>
<protein>
    <submittedName>
        <fullName evidence="3">Uncharacterized protein</fullName>
    </submittedName>
</protein>
<evidence type="ECO:0000313" key="4">
    <source>
        <dbReference type="Proteomes" id="UP000199459"/>
    </source>
</evidence>
<evidence type="ECO:0000313" key="3">
    <source>
        <dbReference type="EMBL" id="SEN34224.1"/>
    </source>
</evidence>
<evidence type="ECO:0000256" key="1">
    <source>
        <dbReference type="SAM" id="MobiDB-lite"/>
    </source>
</evidence>
<name>A0A1H8FRR6_9PROT</name>